<protein>
    <submittedName>
        <fullName evidence="2">Uncharacterized protein</fullName>
    </submittedName>
</protein>
<organism evidence="2 3">
    <name type="scientific">Pseudonocardia oroxyli</name>
    <dbReference type="NCBI Taxonomy" id="366584"/>
    <lineage>
        <taxon>Bacteria</taxon>
        <taxon>Bacillati</taxon>
        <taxon>Actinomycetota</taxon>
        <taxon>Actinomycetes</taxon>
        <taxon>Pseudonocardiales</taxon>
        <taxon>Pseudonocardiaceae</taxon>
        <taxon>Pseudonocardia</taxon>
    </lineage>
</organism>
<feature type="compositionally biased region" description="Basic and acidic residues" evidence="1">
    <location>
        <begin position="33"/>
        <end position="43"/>
    </location>
</feature>
<name>A0A1G7LYU1_PSEOR</name>
<dbReference type="RefSeq" id="WP_093080905.1">
    <property type="nucleotide sequence ID" value="NZ_FNBE01000005.1"/>
</dbReference>
<dbReference type="Pfam" id="PF20079">
    <property type="entry name" value="DUF6474"/>
    <property type="match status" value="1"/>
</dbReference>
<reference evidence="2 3" key="1">
    <citation type="submission" date="2016-10" db="EMBL/GenBank/DDBJ databases">
        <authorList>
            <person name="de Groot N.N."/>
        </authorList>
    </citation>
    <scope>NUCLEOTIDE SEQUENCE [LARGE SCALE GENOMIC DNA]</scope>
    <source>
        <strain evidence="2 3">CGMCC 4.3143</strain>
    </source>
</reference>
<dbReference type="InterPro" id="IPR045522">
    <property type="entry name" value="DUF6474"/>
</dbReference>
<dbReference type="OrthoDB" id="4374070at2"/>
<feature type="region of interest" description="Disordered" evidence="1">
    <location>
        <begin position="1"/>
        <end position="43"/>
    </location>
</feature>
<sequence>MARSSSDRARRKAAKAAARTEKAATKSAAKARKTAEQAGDRVSRAAGTALAAVEAATSDKVGRKANKKARRTATKAQKALAKEAGTAAPKDLTSAQTKRVLAVGKAVAPLLLPYGIAAAGVARASWDTYRSRRLGVPADQLGRFTGRGGALHARLSRAGEALTEVEATGDAAGRAFAQETRPRLADLALAVRAAEQMPTPRRRTAFRAVGSELDRIEDRLLDQLGLRG</sequence>
<proteinExistence type="predicted"/>
<dbReference type="STRING" id="366584.SAMN05216377_105217"/>
<evidence type="ECO:0000313" key="2">
    <source>
        <dbReference type="EMBL" id="SDF54685.1"/>
    </source>
</evidence>
<accession>A0A1G7LYU1</accession>
<dbReference type="AlphaFoldDB" id="A0A1G7LYU1"/>
<gene>
    <name evidence="2" type="ORF">SAMN05216377_105217</name>
</gene>
<dbReference type="EMBL" id="FNBE01000005">
    <property type="protein sequence ID" value="SDF54685.1"/>
    <property type="molecule type" value="Genomic_DNA"/>
</dbReference>
<evidence type="ECO:0000313" key="3">
    <source>
        <dbReference type="Proteomes" id="UP000198967"/>
    </source>
</evidence>
<dbReference type="Proteomes" id="UP000198967">
    <property type="component" value="Unassembled WGS sequence"/>
</dbReference>
<evidence type="ECO:0000256" key="1">
    <source>
        <dbReference type="SAM" id="MobiDB-lite"/>
    </source>
</evidence>
<keyword evidence="3" id="KW-1185">Reference proteome</keyword>